<dbReference type="Proteomes" id="UP000029868">
    <property type="component" value="Unassembled WGS sequence"/>
</dbReference>
<dbReference type="GO" id="GO:0005737">
    <property type="term" value="C:cytoplasm"/>
    <property type="evidence" value="ECO:0007669"/>
    <property type="project" value="TreeGrafter"/>
</dbReference>
<evidence type="ECO:0000256" key="2">
    <source>
        <dbReference type="ARBA" id="ARBA00022448"/>
    </source>
</evidence>
<dbReference type="SUPFAM" id="SSF52833">
    <property type="entry name" value="Thioredoxin-like"/>
    <property type="match status" value="1"/>
</dbReference>
<gene>
    <name evidence="9" type="ORF">GAB14E_3367</name>
</gene>
<accession>A0A099KLV9</accession>
<dbReference type="Pfam" id="PF00085">
    <property type="entry name" value="Thioredoxin"/>
    <property type="match status" value="1"/>
</dbReference>
<name>A0A099KLV9_COLPS</name>
<evidence type="ECO:0000256" key="5">
    <source>
        <dbReference type="ARBA" id="ARBA00023284"/>
    </source>
</evidence>
<dbReference type="InterPro" id="IPR005746">
    <property type="entry name" value="Thioredoxin"/>
</dbReference>
<dbReference type="PATRIC" id="fig|28229.3.peg.3093"/>
<keyword evidence="3" id="KW-0249">Electron transport</keyword>
<evidence type="ECO:0000256" key="4">
    <source>
        <dbReference type="ARBA" id="ARBA00023157"/>
    </source>
</evidence>
<keyword evidence="5 7" id="KW-0676">Redox-active center</keyword>
<feature type="domain" description="Thioredoxin" evidence="8">
    <location>
        <begin position="1"/>
        <end position="105"/>
    </location>
</feature>
<organism evidence="9 10">
    <name type="scientific">Colwellia psychrerythraea</name>
    <name type="common">Vibrio psychroerythus</name>
    <dbReference type="NCBI Taxonomy" id="28229"/>
    <lineage>
        <taxon>Bacteria</taxon>
        <taxon>Pseudomonadati</taxon>
        <taxon>Pseudomonadota</taxon>
        <taxon>Gammaproteobacteria</taxon>
        <taxon>Alteromonadales</taxon>
        <taxon>Colwelliaceae</taxon>
        <taxon>Colwellia</taxon>
    </lineage>
</organism>
<evidence type="ECO:0000313" key="9">
    <source>
        <dbReference type="EMBL" id="KGJ91215.1"/>
    </source>
</evidence>
<proteinExistence type="inferred from homology"/>
<evidence type="ECO:0000256" key="6">
    <source>
        <dbReference type="PIRNR" id="PIRNR000077"/>
    </source>
</evidence>
<dbReference type="InterPro" id="IPR017937">
    <property type="entry name" value="Thioredoxin_CS"/>
</dbReference>
<dbReference type="GO" id="GO:0015035">
    <property type="term" value="F:protein-disulfide reductase activity"/>
    <property type="evidence" value="ECO:0007669"/>
    <property type="project" value="InterPro"/>
</dbReference>
<dbReference type="Gene3D" id="3.40.30.10">
    <property type="entry name" value="Glutaredoxin"/>
    <property type="match status" value="1"/>
</dbReference>
<dbReference type="PANTHER" id="PTHR45663">
    <property type="entry name" value="GEO12009P1"/>
    <property type="match status" value="1"/>
</dbReference>
<evidence type="ECO:0000259" key="8">
    <source>
        <dbReference type="PROSITE" id="PS51352"/>
    </source>
</evidence>
<dbReference type="OrthoDB" id="9790390at2"/>
<dbReference type="PROSITE" id="PS00194">
    <property type="entry name" value="THIOREDOXIN_1"/>
    <property type="match status" value="1"/>
</dbReference>
<dbReference type="InterPro" id="IPR013766">
    <property type="entry name" value="Thioredoxin_domain"/>
</dbReference>
<keyword evidence="4 7" id="KW-1015">Disulfide bond</keyword>
<keyword evidence="2" id="KW-0813">Transport</keyword>
<evidence type="ECO:0000313" key="10">
    <source>
        <dbReference type="Proteomes" id="UP000029868"/>
    </source>
</evidence>
<feature type="disulfide bond" description="Redox-active" evidence="7">
    <location>
        <begin position="30"/>
        <end position="33"/>
    </location>
</feature>
<dbReference type="PROSITE" id="PS51352">
    <property type="entry name" value="THIOREDOXIN_2"/>
    <property type="match status" value="1"/>
</dbReference>
<dbReference type="InterPro" id="IPR036249">
    <property type="entry name" value="Thioredoxin-like_sf"/>
</dbReference>
<comment type="similarity">
    <text evidence="1 6">Belongs to the thioredoxin family.</text>
</comment>
<reference evidence="9 10" key="1">
    <citation type="submission" date="2014-08" db="EMBL/GenBank/DDBJ databases">
        <title>Genomic and Phenotypic Diversity of Colwellia psychrerythraea strains from Disparate Marine Basins.</title>
        <authorList>
            <person name="Techtmann S.M."/>
            <person name="Stelling S.C."/>
            <person name="Utturkar S.M."/>
            <person name="Alshibli N."/>
            <person name="Harris A."/>
            <person name="Brown S.D."/>
            <person name="Hazen T.C."/>
        </authorList>
    </citation>
    <scope>NUCLEOTIDE SEQUENCE [LARGE SCALE GENOMIC DNA]</scope>
    <source>
        <strain evidence="9 10">GAB14E</strain>
    </source>
</reference>
<dbReference type="PRINTS" id="PR00421">
    <property type="entry name" value="THIOREDOXIN"/>
</dbReference>
<dbReference type="EMBL" id="JQEC01000042">
    <property type="protein sequence ID" value="KGJ91215.1"/>
    <property type="molecule type" value="Genomic_DNA"/>
</dbReference>
<dbReference type="PIRSF" id="PIRSF000077">
    <property type="entry name" value="Thioredoxin"/>
    <property type="match status" value="1"/>
</dbReference>
<comment type="caution">
    <text evidence="9">The sequence shown here is derived from an EMBL/GenBank/DDBJ whole genome shotgun (WGS) entry which is preliminary data.</text>
</comment>
<evidence type="ECO:0000256" key="7">
    <source>
        <dbReference type="PIRSR" id="PIRSR000077-4"/>
    </source>
</evidence>
<dbReference type="AlphaFoldDB" id="A0A099KLV9"/>
<sequence length="105" mass="11762">MMKQLTSADSLDELLSQHEFSLLFFSASWCGPCRSLSPIVEGVSGLMSDRFNTIKIDVDNLPTFAADYGIRSVPTLMLVKNDEIIEQRVGGLPPQQLMQWLEQLT</sequence>
<dbReference type="PANTHER" id="PTHR45663:SF11">
    <property type="entry name" value="GEO12009P1"/>
    <property type="match status" value="1"/>
</dbReference>
<evidence type="ECO:0000256" key="1">
    <source>
        <dbReference type="ARBA" id="ARBA00008987"/>
    </source>
</evidence>
<evidence type="ECO:0000256" key="3">
    <source>
        <dbReference type="ARBA" id="ARBA00022982"/>
    </source>
</evidence>
<dbReference type="CDD" id="cd02947">
    <property type="entry name" value="TRX_family"/>
    <property type="match status" value="1"/>
</dbReference>
<dbReference type="RefSeq" id="WP_033083165.1">
    <property type="nucleotide sequence ID" value="NZ_JQEC01000042.1"/>
</dbReference>
<protein>
    <recommendedName>
        <fullName evidence="6">Thioredoxin</fullName>
    </recommendedName>
</protein>